<name>S7RSJ8_GLOTA</name>
<evidence type="ECO:0000313" key="2">
    <source>
        <dbReference type="Proteomes" id="UP000030669"/>
    </source>
</evidence>
<protein>
    <recommendedName>
        <fullName evidence="3">F-box domain-containing protein</fullName>
    </recommendedName>
</protein>
<sequence length="558" mass="63367">MILSYNDPATNAVCARVCRAWCDPVLNVLWGEVSDLTLLFRLLGPLWQADNGEYAGFSGYHTPGERDWDRFVRYGSRVRTLIYDTYKKSTTIRLELFDVFARTRPSLWMLPSLKELTWLTNDYSQLDATVLFMHERVRKLAFSIPVIPEGYVAVCLQKLNSFCEKVVARMPNITHLDVRVRGPPVSAQVFQPHILYLIRGLPRLEKIILPMYWVTAEVMNVASKLQNLGTLQFETVKGQGEGYRSDVECLAPTFSPGSFPALWDLSLNGLLSDCTNLLDSPHAPSNLTTIAVHSVVMETATAIQQFFECLARNCRGLQELYVVAVDPRSPLRRSEERITLQTLAPLFACAKLKTLELLHEYPMNMSQEDMEVVATKWPLLEQLKLCSEPFTQEKSTLTLRALLPFARHCPNLEFLGLYVDATAADLPLATPPPFQRLRRLSLGLSSLQEPGPVTIFLARLCPLGCRVESGATWAAGWQPEGWTEFGEKNEFTDGVNEWARRCEMWEEVDRMLPLLVKARLDDRYKMVEMTRKIEDLEARNSVFVGTRQIAKDYGCVVC</sequence>
<dbReference type="SUPFAM" id="SSF52047">
    <property type="entry name" value="RNI-like"/>
    <property type="match status" value="1"/>
</dbReference>
<dbReference type="HOGENOM" id="CLU_021164_5_0_1"/>
<dbReference type="RefSeq" id="XP_007864698.1">
    <property type="nucleotide sequence ID" value="XM_007866507.1"/>
</dbReference>
<dbReference type="EMBL" id="KB469299">
    <property type="protein sequence ID" value="EPQ57640.1"/>
    <property type="molecule type" value="Genomic_DNA"/>
</dbReference>
<gene>
    <name evidence="1" type="ORF">GLOTRDRAFT_74552</name>
</gene>
<dbReference type="KEGG" id="gtr:GLOTRDRAFT_74552"/>
<dbReference type="Gene3D" id="3.80.10.10">
    <property type="entry name" value="Ribonuclease Inhibitor"/>
    <property type="match status" value="1"/>
</dbReference>
<proteinExistence type="predicted"/>
<dbReference type="OrthoDB" id="2447803at2759"/>
<organism evidence="1 2">
    <name type="scientific">Gloeophyllum trabeum (strain ATCC 11539 / FP-39264 / Madison 617)</name>
    <name type="common">Brown rot fungus</name>
    <dbReference type="NCBI Taxonomy" id="670483"/>
    <lineage>
        <taxon>Eukaryota</taxon>
        <taxon>Fungi</taxon>
        <taxon>Dikarya</taxon>
        <taxon>Basidiomycota</taxon>
        <taxon>Agaricomycotina</taxon>
        <taxon>Agaricomycetes</taxon>
        <taxon>Gloeophyllales</taxon>
        <taxon>Gloeophyllaceae</taxon>
        <taxon>Gloeophyllum</taxon>
    </lineage>
</organism>
<evidence type="ECO:0008006" key="3">
    <source>
        <dbReference type="Google" id="ProtNLM"/>
    </source>
</evidence>
<reference evidence="1 2" key="1">
    <citation type="journal article" date="2012" name="Science">
        <title>The Paleozoic origin of enzymatic lignin decomposition reconstructed from 31 fungal genomes.</title>
        <authorList>
            <person name="Floudas D."/>
            <person name="Binder M."/>
            <person name="Riley R."/>
            <person name="Barry K."/>
            <person name="Blanchette R.A."/>
            <person name="Henrissat B."/>
            <person name="Martinez A.T."/>
            <person name="Otillar R."/>
            <person name="Spatafora J.W."/>
            <person name="Yadav J.S."/>
            <person name="Aerts A."/>
            <person name="Benoit I."/>
            <person name="Boyd A."/>
            <person name="Carlson A."/>
            <person name="Copeland A."/>
            <person name="Coutinho P.M."/>
            <person name="de Vries R.P."/>
            <person name="Ferreira P."/>
            <person name="Findley K."/>
            <person name="Foster B."/>
            <person name="Gaskell J."/>
            <person name="Glotzer D."/>
            <person name="Gorecki P."/>
            <person name="Heitman J."/>
            <person name="Hesse C."/>
            <person name="Hori C."/>
            <person name="Igarashi K."/>
            <person name="Jurgens J.A."/>
            <person name="Kallen N."/>
            <person name="Kersten P."/>
            <person name="Kohler A."/>
            <person name="Kuees U."/>
            <person name="Kumar T.K.A."/>
            <person name="Kuo A."/>
            <person name="LaButti K."/>
            <person name="Larrondo L.F."/>
            <person name="Lindquist E."/>
            <person name="Ling A."/>
            <person name="Lombard V."/>
            <person name="Lucas S."/>
            <person name="Lundell T."/>
            <person name="Martin R."/>
            <person name="McLaughlin D.J."/>
            <person name="Morgenstern I."/>
            <person name="Morin E."/>
            <person name="Murat C."/>
            <person name="Nagy L.G."/>
            <person name="Nolan M."/>
            <person name="Ohm R.A."/>
            <person name="Patyshakuliyeva A."/>
            <person name="Rokas A."/>
            <person name="Ruiz-Duenas F.J."/>
            <person name="Sabat G."/>
            <person name="Salamov A."/>
            <person name="Samejima M."/>
            <person name="Schmutz J."/>
            <person name="Slot J.C."/>
            <person name="St John F."/>
            <person name="Stenlid J."/>
            <person name="Sun H."/>
            <person name="Sun S."/>
            <person name="Syed K."/>
            <person name="Tsang A."/>
            <person name="Wiebenga A."/>
            <person name="Young D."/>
            <person name="Pisabarro A."/>
            <person name="Eastwood D.C."/>
            <person name="Martin F."/>
            <person name="Cullen D."/>
            <person name="Grigoriev I.V."/>
            <person name="Hibbett D.S."/>
        </authorList>
    </citation>
    <scope>NUCLEOTIDE SEQUENCE [LARGE SCALE GENOMIC DNA]</scope>
    <source>
        <strain evidence="1 2">ATCC 11539</strain>
    </source>
</reference>
<keyword evidence="2" id="KW-1185">Reference proteome</keyword>
<dbReference type="OMA" id="ISENCQM"/>
<accession>S7RSJ8</accession>
<evidence type="ECO:0000313" key="1">
    <source>
        <dbReference type="EMBL" id="EPQ57640.1"/>
    </source>
</evidence>
<dbReference type="AlphaFoldDB" id="S7RSJ8"/>
<dbReference type="Proteomes" id="UP000030669">
    <property type="component" value="Unassembled WGS sequence"/>
</dbReference>
<dbReference type="GeneID" id="19308434"/>
<dbReference type="eggNOG" id="ENOG502SI8F">
    <property type="taxonomic scope" value="Eukaryota"/>
</dbReference>
<dbReference type="InterPro" id="IPR032675">
    <property type="entry name" value="LRR_dom_sf"/>
</dbReference>